<dbReference type="Pfam" id="PF13445">
    <property type="entry name" value="zf-RING_UBOX"/>
    <property type="match status" value="1"/>
</dbReference>
<dbReference type="InterPro" id="IPR001841">
    <property type="entry name" value="Znf_RING"/>
</dbReference>
<name>A0A8H5FGE9_9AGAR</name>
<evidence type="ECO:0000259" key="6">
    <source>
        <dbReference type="PROSITE" id="PS50089"/>
    </source>
</evidence>
<feature type="domain" description="RING-type" evidence="6">
    <location>
        <begin position="120"/>
        <end position="144"/>
    </location>
</feature>
<keyword evidence="2 4" id="KW-0863">Zinc-finger</keyword>
<keyword evidence="1" id="KW-0479">Metal-binding</keyword>
<dbReference type="InterPro" id="IPR013083">
    <property type="entry name" value="Znf_RING/FYVE/PHD"/>
</dbReference>
<comment type="caution">
    <text evidence="7">The sequence shown here is derived from an EMBL/GenBank/DDBJ whole genome shotgun (WGS) entry which is preliminary data.</text>
</comment>
<dbReference type="PROSITE" id="PS50089">
    <property type="entry name" value="ZF_RING_2"/>
    <property type="match status" value="1"/>
</dbReference>
<evidence type="ECO:0000256" key="1">
    <source>
        <dbReference type="ARBA" id="ARBA00022723"/>
    </source>
</evidence>
<evidence type="ECO:0000313" key="7">
    <source>
        <dbReference type="EMBL" id="KAF5335834.1"/>
    </source>
</evidence>
<evidence type="ECO:0000256" key="3">
    <source>
        <dbReference type="ARBA" id="ARBA00022833"/>
    </source>
</evidence>
<dbReference type="Gene3D" id="3.30.40.10">
    <property type="entry name" value="Zinc/RING finger domain, C3HC4 (zinc finger)"/>
    <property type="match status" value="1"/>
</dbReference>
<proteinExistence type="predicted"/>
<evidence type="ECO:0000256" key="2">
    <source>
        <dbReference type="ARBA" id="ARBA00022771"/>
    </source>
</evidence>
<keyword evidence="8" id="KW-1185">Reference proteome</keyword>
<protein>
    <recommendedName>
        <fullName evidence="6">RING-type domain-containing protein</fullName>
    </recommendedName>
</protein>
<feature type="region of interest" description="Disordered" evidence="5">
    <location>
        <begin position="56"/>
        <end position="97"/>
    </location>
</feature>
<dbReference type="InterPro" id="IPR027370">
    <property type="entry name" value="Znf-RING_euk"/>
</dbReference>
<accession>A0A8H5FGE9</accession>
<feature type="compositionally biased region" description="Polar residues" evidence="5">
    <location>
        <begin position="82"/>
        <end position="91"/>
    </location>
</feature>
<evidence type="ECO:0000256" key="5">
    <source>
        <dbReference type="SAM" id="MobiDB-lite"/>
    </source>
</evidence>
<sequence length="276" mass="31231">MAPTTTPSPKAGRRPCPYPLTPTRRSQRLQERISPAAPLDIDELFFAAPRFPNVSRTYGRQRPYRRNPTSTSARAGPLPSSRGLQPSTAQCDTHAGKAKPFGANEMLQAGIRVVEATGTCKICTFFMNEPYVLECGHTFCGECLLTVFETSLLDNLRRSMQHDGSHHNHEEGQCQSLPKSKEEMEELLDYIDLHDQQAVDIFRHPCPSYFCEMKTRKAPVVNYALRDTLEYMIQPLEGRFEPEVSETAGTVVRRSFDYLFLTENMLKAAKIKRTIV</sequence>
<dbReference type="EMBL" id="JAACJK010000060">
    <property type="protein sequence ID" value="KAF5335834.1"/>
    <property type="molecule type" value="Genomic_DNA"/>
</dbReference>
<dbReference type="InterPro" id="IPR017907">
    <property type="entry name" value="Znf_RING_CS"/>
</dbReference>
<gene>
    <name evidence="7" type="ORF">D9611_009732</name>
</gene>
<keyword evidence="3" id="KW-0862">Zinc</keyword>
<dbReference type="Proteomes" id="UP000541558">
    <property type="component" value="Unassembled WGS sequence"/>
</dbReference>
<organism evidence="7 8">
    <name type="scientific">Ephemerocybe angulata</name>
    <dbReference type="NCBI Taxonomy" id="980116"/>
    <lineage>
        <taxon>Eukaryota</taxon>
        <taxon>Fungi</taxon>
        <taxon>Dikarya</taxon>
        <taxon>Basidiomycota</taxon>
        <taxon>Agaricomycotina</taxon>
        <taxon>Agaricomycetes</taxon>
        <taxon>Agaricomycetidae</taxon>
        <taxon>Agaricales</taxon>
        <taxon>Agaricineae</taxon>
        <taxon>Psathyrellaceae</taxon>
        <taxon>Ephemerocybe</taxon>
    </lineage>
</organism>
<reference evidence="7 8" key="1">
    <citation type="journal article" date="2020" name="ISME J.">
        <title>Uncovering the hidden diversity of litter-decomposition mechanisms in mushroom-forming fungi.</title>
        <authorList>
            <person name="Floudas D."/>
            <person name="Bentzer J."/>
            <person name="Ahren D."/>
            <person name="Johansson T."/>
            <person name="Persson P."/>
            <person name="Tunlid A."/>
        </authorList>
    </citation>
    <scope>NUCLEOTIDE SEQUENCE [LARGE SCALE GENOMIC DNA]</scope>
    <source>
        <strain evidence="7 8">CBS 175.51</strain>
    </source>
</reference>
<dbReference type="OrthoDB" id="3219336at2759"/>
<evidence type="ECO:0000313" key="8">
    <source>
        <dbReference type="Proteomes" id="UP000541558"/>
    </source>
</evidence>
<dbReference type="SUPFAM" id="SSF57850">
    <property type="entry name" value="RING/U-box"/>
    <property type="match status" value="1"/>
</dbReference>
<feature type="region of interest" description="Disordered" evidence="5">
    <location>
        <begin position="1"/>
        <end position="31"/>
    </location>
</feature>
<dbReference type="GO" id="GO:0008270">
    <property type="term" value="F:zinc ion binding"/>
    <property type="evidence" value="ECO:0007669"/>
    <property type="project" value="UniProtKB-KW"/>
</dbReference>
<dbReference type="AlphaFoldDB" id="A0A8H5FGE9"/>
<evidence type="ECO:0000256" key="4">
    <source>
        <dbReference type="PROSITE-ProRule" id="PRU00175"/>
    </source>
</evidence>
<dbReference type="PROSITE" id="PS00518">
    <property type="entry name" value="ZF_RING_1"/>
    <property type="match status" value="1"/>
</dbReference>